<sequence>MTLLHVYFALRKQQSFHRLLNGPGHGKPSAGVSPSSGKSGKRAGALSAGIGLEINAHDTLGRTVLHLACASTEPSSLEYIRMLLAHPAINVNVLDKESHWTPLHRALYIGNVSAAILLLKHSDIDTSIKDFEGYTAYDLYNSTVTSAQPTQDDELVAELFTWGTNRRVALGLGDGNDRAYPDQVVIPSRDDVTRQHNKTLDERFSPVQVRDVSMSKLHTGTFVLTSELRDNIRVCGFGSGGRLGPSQHTQYALMPLPEIKHTIESVALGQDHTLALTSTGEVLSWGLNRFSQLGYVIEVSSGSRHDESIQASPRKVGSLRKEVVKGVAACKTASACWTGTEVWTWGTNGGQLGYDKALVPVQVLPRKVSSIVKPVRAIAMTETLMACLLVTGEVLCVWSGGVSKISFPTQRFPSEISVYRPPQAVKGPVITKLTSCDDTIASLSSNGEVFTFTSPSDGEGDSAKSSSAFKPQRIWALRRQFSAVQDVDIGADGTVIVCTQSGHVYIRSRNAKGSQGTGAKAFKFQRIPYIQRAVAVCANSTGAFGALRVDFKPPPIRLAARSFSADIAEIQPYLPLSSNTGSSLAMPNSTTPFLDADEDVEDASIMDDIGDLSRLLHILDRRKNAPDVALPYNADVIIVAVSGPLHLPAHRLILALRCPALGNILRNGHSLNDKSSGIEVSLISAGSISKIQISGCHPLTVLIILRYLYSDQLLAIWDFRIGTPFVSQFETFDFKPTTIKAELQSLARILDLQLLSNALQSVGKRVPIPSQAEDFRLLYEGTQLTGLSRRNANEDPLAPDVVLHLADQVVYCHSVVLQARSPFFASFYGNNEWTSMRRDKSGIIDVDLKHLEWKVMQYVVRWICYGDENLFNSLDFVQEIDDVLSFMFSVLSAANELLLGRLMLICSQVILKHLNAYNTCYLLTDATHFNAIHLVERIQSYIAANLEMMLEGRMLEDLDPWIVRQLSEYICSAQVTKYSVSRSNLLVNEALQKHAEWLDLQDIPVVFVPADRPQIHRDSPKLSPPGLMRPHKTTSLSSPARAVLRKTTDSVPSGDELFAMDEVLSPDLPVPAVSGPSGPVAVWKRCPSTPRTDLKAIMTEAENTRMGAASRPVQNRPSQESLTRAATQQRLAMSSSLKPDASPTPRRISSDIDLGKSFPLSESPPASKPTSVTTPQRPPPQSGPSYSQPQPNTPGLGPVFSPIRQVPQVSNSPSPRRVSNTGAAWTLPPVQPVVQSSATPSSLSFAEIQQSQILHDRSTPKDKRSLVEIQEEEQAIRLEVDFMKWWTAEEARIQEEARQASEVLDASPSRRRNQGGKKPRPSPRSKAGETTPAGGSSRKGGKSSQSMTSAAAGETPLAGGSSTGTNPNDMRSGDGQKSRSKPRAHR</sequence>
<feature type="compositionally biased region" description="Polar residues" evidence="3">
    <location>
        <begin position="1207"/>
        <end position="1223"/>
    </location>
</feature>
<feature type="repeat" description="RCC1" evidence="2">
    <location>
        <begin position="280"/>
        <end position="340"/>
    </location>
</feature>
<dbReference type="Gene3D" id="1.25.40.20">
    <property type="entry name" value="Ankyrin repeat-containing domain"/>
    <property type="match status" value="1"/>
</dbReference>
<feature type="region of interest" description="Disordered" evidence="3">
    <location>
        <begin position="19"/>
        <end position="43"/>
    </location>
</feature>
<organism evidence="5 6">
    <name type="scientific">Rhizopogon vinicolor AM-OR11-026</name>
    <dbReference type="NCBI Taxonomy" id="1314800"/>
    <lineage>
        <taxon>Eukaryota</taxon>
        <taxon>Fungi</taxon>
        <taxon>Dikarya</taxon>
        <taxon>Basidiomycota</taxon>
        <taxon>Agaricomycotina</taxon>
        <taxon>Agaricomycetes</taxon>
        <taxon>Agaricomycetidae</taxon>
        <taxon>Boletales</taxon>
        <taxon>Suillineae</taxon>
        <taxon>Rhizopogonaceae</taxon>
        <taxon>Rhizopogon</taxon>
    </lineage>
</organism>
<dbReference type="STRING" id="1314800.A0A1B7MP23"/>
<dbReference type="PROSITE" id="PS50012">
    <property type="entry name" value="RCC1_3"/>
    <property type="match status" value="2"/>
</dbReference>
<reference evidence="5 6" key="1">
    <citation type="submission" date="2016-06" db="EMBL/GenBank/DDBJ databases">
        <title>Comparative genomics of the ectomycorrhizal sister species Rhizopogon vinicolor and Rhizopogon vesiculosus (Basidiomycota: Boletales) reveals a divergence of the mating type B locus.</title>
        <authorList>
            <consortium name="DOE Joint Genome Institute"/>
            <person name="Mujic A.B."/>
            <person name="Kuo A."/>
            <person name="Tritt A."/>
            <person name="Lipzen A."/>
            <person name="Chen C."/>
            <person name="Johnson J."/>
            <person name="Sharma A."/>
            <person name="Barry K."/>
            <person name="Grigoriev I.V."/>
            <person name="Spatafora J.W."/>
        </authorList>
    </citation>
    <scope>NUCLEOTIDE SEQUENCE [LARGE SCALE GENOMIC DNA]</scope>
    <source>
        <strain evidence="5 6">AM-OR11-026</strain>
    </source>
</reference>
<dbReference type="Pfam" id="PF12796">
    <property type="entry name" value="Ank_2"/>
    <property type="match status" value="1"/>
</dbReference>
<gene>
    <name evidence="5" type="ORF">K503DRAFT_803667</name>
</gene>
<dbReference type="PANTHER" id="PTHR22872">
    <property type="entry name" value="BTK-BINDING PROTEIN-RELATED"/>
    <property type="match status" value="1"/>
</dbReference>
<dbReference type="InParanoid" id="A0A1B7MP23"/>
<evidence type="ECO:0000313" key="6">
    <source>
        <dbReference type="Proteomes" id="UP000092154"/>
    </source>
</evidence>
<protein>
    <recommendedName>
        <fullName evidence="4">BTB domain-containing protein</fullName>
    </recommendedName>
</protein>
<dbReference type="SMART" id="SM00225">
    <property type="entry name" value="BTB"/>
    <property type="match status" value="1"/>
</dbReference>
<dbReference type="PANTHER" id="PTHR22872:SF2">
    <property type="entry name" value="INHIBITOR OF BRUTON TYROSINE KINASE"/>
    <property type="match status" value="1"/>
</dbReference>
<dbReference type="InterPro" id="IPR000408">
    <property type="entry name" value="Reg_chr_condens"/>
</dbReference>
<evidence type="ECO:0000259" key="4">
    <source>
        <dbReference type="PROSITE" id="PS50097"/>
    </source>
</evidence>
<feature type="domain" description="BTB" evidence="4">
    <location>
        <begin position="634"/>
        <end position="713"/>
    </location>
</feature>
<dbReference type="Pfam" id="PF13540">
    <property type="entry name" value="RCC1_2"/>
    <property type="match status" value="1"/>
</dbReference>
<proteinExistence type="predicted"/>
<dbReference type="SUPFAM" id="SSF48403">
    <property type="entry name" value="Ankyrin repeat"/>
    <property type="match status" value="1"/>
</dbReference>
<dbReference type="InterPro" id="IPR000210">
    <property type="entry name" value="BTB/POZ_dom"/>
</dbReference>
<dbReference type="InterPro" id="IPR036770">
    <property type="entry name" value="Ankyrin_rpt-contain_sf"/>
</dbReference>
<dbReference type="CDD" id="cd18186">
    <property type="entry name" value="BTB_POZ_ZBTB_KLHL-like"/>
    <property type="match status" value="2"/>
</dbReference>
<feature type="region of interest" description="Disordered" evidence="3">
    <location>
        <begin position="1016"/>
        <end position="1044"/>
    </location>
</feature>
<dbReference type="Proteomes" id="UP000092154">
    <property type="component" value="Unassembled WGS sequence"/>
</dbReference>
<dbReference type="PROSITE" id="PS50097">
    <property type="entry name" value="BTB"/>
    <property type="match status" value="2"/>
</dbReference>
<evidence type="ECO:0000313" key="5">
    <source>
        <dbReference type="EMBL" id="OAX34337.1"/>
    </source>
</evidence>
<name>A0A1B7MP23_9AGAM</name>
<feature type="compositionally biased region" description="Basic residues" evidence="3">
    <location>
        <begin position="1309"/>
        <end position="1323"/>
    </location>
</feature>
<dbReference type="SMART" id="SM00248">
    <property type="entry name" value="ANK"/>
    <property type="match status" value="2"/>
</dbReference>
<feature type="compositionally biased region" description="Polar residues" evidence="3">
    <location>
        <begin position="1112"/>
        <end position="1137"/>
    </location>
</feature>
<dbReference type="FunCoup" id="A0A1B7MP23">
    <property type="interactions" value="95"/>
</dbReference>
<dbReference type="InterPro" id="IPR011333">
    <property type="entry name" value="SKP1/BTB/POZ_sf"/>
</dbReference>
<evidence type="ECO:0000256" key="2">
    <source>
        <dbReference type="PROSITE-ProRule" id="PRU00235"/>
    </source>
</evidence>
<dbReference type="SUPFAM" id="SSF50985">
    <property type="entry name" value="RCC1/BLIP-II"/>
    <property type="match status" value="1"/>
</dbReference>
<dbReference type="InterPro" id="IPR051625">
    <property type="entry name" value="Signaling_Regulatory_Domain"/>
</dbReference>
<dbReference type="SUPFAM" id="SSF54695">
    <property type="entry name" value="POZ domain"/>
    <property type="match status" value="2"/>
</dbReference>
<dbReference type="Gene3D" id="3.30.710.10">
    <property type="entry name" value="Potassium Channel Kv1.1, Chain A"/>
    <property type="match status" value="2"/>
</dbReference>
<keyword evidence="6" id="KW-1185">Reference proteome</keyword>
<evidence type="ECO:0000256" key="1">
    <source>
        <dbReference type="ARBA" id="ARBA00022737"/>
    </source>
</evidence>
<accession>A0A1B7MP23</accession>
<feature type="region of interest" description="Disordered" evidence="3">
    <location>
        <begin position="1103"/>
        <end position="1223"/>
    </location>
</feature>
<feature type="domain" description="BTB" evidence="4">
    <location>
        <begin position="799"/>
        <end position="872"/>
    </location>
</feature>
<dbReference type="Pfam" id="PF00651">
    <property type="entry name" value="BTB"/>
    <property type="match status" value="1"/>
</dbReference>
<keyword evidence="1" id="KW-0677">Repeat</keyword>
<dbReference type="Gene3D" id="2.130.10.30">
    <property type="entry name" value="Regulator of chromosome condensation 1/beta-lactamase-inhibitor protein II"/>
    <property type="match status" value="1"/>
</dbReference>
<evidence type="ECO:0000256" key="3">
    <source>
        <dbReference type="SAM" id="MobiDB-lite"/>
    </source>
</evidence>
<feature type="region of interest" description="Disordered" evidence="3">
    <location>
        <begin position="1296"/>
        <end position="1386"/>
    </location>
</feature>
<dbReference type="InterPro" id="IPR002110">
    <property type="entry name" value="Ankyrin_rpt"/>
</dbReference>
<feature type="repeat" description="RCC1" evidence="2">
    <location>
        <begin position="230"/>
        <end position="279"/>
    </location>
</feature>
<dbReference type="EMBL" id="KV448625">
    <property type="protein sequence ID" value="OAX34337.1"/>
    <property type="molecule type" value="Genomic_DNA"/>
</dbReference>
<dbReference type="InterPro" id="IPR009091">
    <property type="entry name" value="RCC1/BLIP-II"/>
</dbReference>
<dbReference type="OrthoDB" id="1893551at2759"/>